<comment type="caution">
    <text evidence="2">The sequence shown here is derived from an EMBL/GenBank/DDBJ whole genome shotgun (WGS) entry which is preliminary data.</text>
</comment>
<protein>
    <recommendedName>
        <fullName evidence="1">DUF6285 domain-containing protein</fullName>
    </recommendedName>
</protein>
<feature type="domain" description="DUF6285" evidence="1">
    <location>
        <begin position="27"/>
        <end position="111"/>
    </location>
</feature>
<dbReference type="InterPro" id="IPR046252">
    <property type="entry name" value="DUF6285"/>
</dbReference>
<proteinExistence type="predicted"/>
<dbReference type="RefSeq" id="WP_182844755.1">
    <property type="nucleotide sequence ID" value="NZ_BAAALP010000051.1"/>
</dbReference>
<dbReference type="Proteomes" id="UP000572680">
    <property type="component" value="Unassembled WGS sequence"/>
</dbReference>
<dbReference type="AlphaFoldDB" id="A0A7W3LQJ1"/>
<keyword evidence="3" id="KW-1185">Reference proteome</keyword>
<evidence type="ECO:0000313" key="2">
    <source>
        <dbReference type="EMBL" id="MBA8952458.1"/>
    </source>
</evidence>
<name>A0A7W3LQJ1_ACTNM</name>
<evidence type="ECO:0000313" key="3">
    <source>
        <dbReference type="Proteomes" id="UP000572680"/>
    </source>
</evidence>
<reference evidence="2 3" key="1">
    <citation type="submission" date="2020-08" db="EMBL/GenBank/DDBJ databases">
        <title>Genomic Encyclopedia of Type Strains, Phase IV (KMG-IV): sequencing the most valuable type-strain genomes for metagenomic binning, comparative biology and taxonomic classification.</title>
        <authorList>
            <person name="Goeker M."/>
        </authorList>
    </citation>
    <scope>NUCLEOTIDE SEQUENCE [LARGE SCALE GENOMIC DNA]</scope>
    <source>
        <strain evidence="2 3">DSM 44197</strain>
    </source>
</reference>
<evidence type="ECO:0000259" key="1">
    <source>
        <dbReference type="Pfam" id="PF19802"/>
    </source>
</evidence>
<sequence>MPPPHDAPSAAELVTAVREFLERDVLPGLEGRTRFHALVAMNALAVVEREIRLGAEQAAEHATRLKDLGYRDDAALAAAIRAGDLDARHAELKSALAAAVRDKLLVSNPAYLDG</sequence>
<accession>A0A7W3LQJ1</accession>
<dbReference type="Pfam" id="PF19802">
    <property type="entry name" value="DUF6285"/>
    <property type="match status" value="1"/>
</dbReference>
<gene>
    <name evidence="2" type="ORF">HNR61_004104</name>
</gene>
<dbReference type="EMBL" id="JACJIA010000005">
    <property type="protein sequence ID" value="MBA8952458.1"/>
    <property type="molecule type" value="Genomic_DNA"/>
</dbReference>
<organism evidence="2 3">
    <name type="scientific">Actinomadura namibiensis</name>
    <dbReference type="NCBI Taxonomy" id="182080"/>
    <lineage>
        <taxon>Bacteria</taxon>
        <taxon>Bacillati</taxon>
        <taxon>Actinomycetota</taxon>
        <taxon>Actinomycetes</taxon>
        <taxon>Streptosporangiales</taxon>
        <taxon>Thermomonosporaceae</taxon>
        <taxon>Actinomadura</taxon>
    </lineage>
</organism>